<sequence length="313" mass="36288">MELHTEGSRGWNDASCEELRFYVCSVDTRSVIEAQLGSMQSGASLYDVLWTTSERVADEILFSDFLRGMYSRRLPAQRYADFCHQEAIYLIRVIAMLEVLIRTVKCPEDIHVLLERTHQCYKESLLQYQNHIPSHLNVSSIQPSAAVRQYLQSFHDLVNEEPIYWVVSLLPRALLRPYLAKHLPLEEQTTSGLGPCLYPWLSLFPCPCHQWSTDWGAEDIDWDVSEDQNVESRSNMEEDENVMNLSFLSRSLIEKYQSMMSVSKAVKIFRGHMINEKAIFTSSWFPTCDEEEVEDKRSFLQTVESGPDLREKL</sequence>
<dbReference type="AlphaFoldDB" id="A0ABD0X3U7"/>
<reference evidence="1 2" key="1">
    <citation type="submission" date="2024-06" db="EMBL/GenBank/DDBJ databases">
        <authorList>
            <person name="Pan Q."/>
            <person name="Wen M."/>
            <person name="Jouanno E."/>
            <person name="Zahm M."/>
            <person name="Klopp C."/>
            <person name="Cabau C."/>
            <person name="Louis A."/>
            <person name="Berthelot C."/>
            <person name="Parey E."/>
            <person name="Roest Crollius H."/>
            <person name="Montfort J."/>
            <person name="Robinson-Rechavi M."/>
            <person name="Bouchez O."/>
            <person name="Lampietro C."/>
            <person name="Lopez Roques C."/>
            <person name="Donnadieu C."/>
            <person name="Postlethwait J."/>
            <person name="Bobe J."/>
            <person name="Verreycken H."/>
            <person name="Guiguen Y."/>
        </authorList>
    </citation>
    <scope>NUCLEOTIDE SEQUENCE [LARGE SCALE GENOMIC DNA]</scope>
    <source>
        <strain evidence="1">Up_M1</strain>
        <tissue evidence="1">Testis</tissue>
    </source>
</reference>
<organism evidence="1 2">
    <name type="scientific">Umbra pygmaea</name>
    <name type="common">Eastern mudminnow</name>
    <dbReference type="NCBI Taxonomy" id="75934"/>
    <lineage>
        <taxon>Eukaryota</taxon>
        <taxon>Metazoa</taxon>
        <taxon>Chordata</taxon>
        <taxon>Craniata</taxon>
        <taxon>Vertebrata</taxon>
        <taxon>Euteleostomi</taxon>
        <taxon>Actinopterygii</taxon>
        <taxon>Neopterygii</taxon>
        <taxon>Teleostei</taxon>
        <taxon>Protacanthopterygii</taxon>
        <taxon>Esociformes</taxon>
        <taxon>Umbridae</taxon>
        <taxon>Umbra</taxon>
    </lineage>
</organism>
<dbReference type="SUPFAM" id="SSF48613">
    <property type="entry name" value="Heme oxygenase-like"/>
    <property type="match status" value="1"/>
</dbReference>
<gene>
    <name evidence="1" type="ORF">UPYG_G00244190</name>
</gene>
<accession>A0ABD0X3U7</accession>
<evidence type="ECO:0000313" key="1">
    <source>
        <dbReference type="EMBL" id="KAL0970597.1"/>
    </source>
</evidence>
<dbReference type="EMBL" id="JAGEUA010000007">
    <property type="protein sequence ID" value="KAL0970597.1"/>
    <property type="molecule type" value="Genomic_DNA"/>
</dbReference>
<dbReference type="Gene3D" id="1.20.910.10">
    <property type="entry name" value="Heme oxygenase-like"/>
    <property type="match status" value="1"/>
</dbReference>
<dbReference type="InterPro" id="IPR016084">
    <property type="entry name" value="Haem_Oase-like_multi-hlx"/>
</dbReference>
<dbReference type="Proteomes" id="UP001557470">
    <property type="component" value="Unassembled WGS sequence"/>
</dbReference>
<proteinExistence type="predicted"/>
<evidence type="ECO:0000313" key="2">
    <source>
        <dbReference type="Proteomes" id="UP001557470"/>
    </source>
</evidence>
<keyword evidence="2" id="KW-1185">Reference proteome</keyword>
<comment type="caution">
    <text evidence="1">The sequence shown here is derived from an EMBL/GenBank/DDBJ whole genome shotgun (WGS) entry which is preliminary data.</text>
</comment>
<name>A0ABD0X3U7_UMBPY</name>
<protein>
    <submittedName>
        <fullName evidence="1">Uncharacterized protein</fullName>
    </submittedName>
</protein>